<accession>A0AAJ5WN86</accession>
<dbReference type="PROSITE" id="PS51257">
    <property type="entry name" value="PROKAR_LIPOPROTEIN"/>
    <property type="match status" value="1"/>
</dbReference>
<evidence type="ECO:0000256" key="1">
    <source>
        <dbReference type="SAM" id="SignalP"/>
    </source>
</evidence>
<keyword evidence="1" id="KW-0732">Signal</keyword>
<sequence>MKHYHKIAKRCVPLLMGLALAVSGCTKNFESINTDPYGLDELDLKGDFAMYGGPFNQMQLGIHLFTPDWQYQLQTNLNADIFSGYFMTPNPFNANVNNSNYAMVDGWNNYIWTLAFDNVMSPAQAVIDRAKAEGLPNFEAWAIVLKVLTMHRISDVYGPVVYTNYGKINTDGSVTYDSQQEAYAAFFADLDLALEKLKPFAEDATKPKAFTAFDLVYGGDYVKWVKFINSLRLRLAVRIAKADPGKAVAEANKALTNSFGLIEEHAADFIIDSRNISNPLNVISNIWGDIRMGAPVEAFLVGYNDPRLASYFQQGTDDAAPGAFKGIRNGIDMPDKDLYSGFSRIKDLGTKMPLLTAAEVWFLKAEAKLNGWTVPGVNSVQEAYERGIEESLGQWGVGGQFEAYRNSTAKPIPYVDPHNEDNNVAAGSAYLSAVSPKWNDAGSNAEKLEQIITQKWIALFPESVEAWTEFRRTGYPKLFPVVINNSAGVIPNGQFIRRINFPLIEKETNQAGYQGAVQKLGGNDNIGTRLWWDK</sequence>
<name>A0AAJ5WN86_9BACT</name>
<dbReference type="InterPro" id="IPR011990">
    <property type="entry name" value="TPR-like_helical_dom_sf"/>
</dbReference>
<dbReference type="EMBL" id="CP119311">
    <property type="protein sequence ID" value="WEK33715.1"/>
    <property type="molecule type" value="Genomic_DNA"/>
</dbReference>
<keyword evidence="2" id="KW-0449">Lipoprotein</keyword>
<dbReference type="Pfam" id="PF12741">
    <property type="entry name" value="SusD-like"/>
    <property type="match status" value="1"/>
</dbReference>
<proteinExistence type="predicted"/>
<dbReference type="InterPro" id="IPR024302">
    <property type="entry name" value="SusD-like"/>
</dbReference>
<dbReference type="Gene3D" id="1.25.40.390">
    <property type="match status" value="1"/>
</dbReference>
<feature type="signal peptide" evidence="1">
    <location>
        <begin position="1"/>
        <end position="21"/>
    </location>
</feature>
<dbReference type="SUPFAM" id="SSF48452">
    <property type="entry name" value="TPR-like"/>
    <property type="match status" value="1"/>
</dbReference>
<evidence type="ECO:0000313" key="2">
    <source>
        <dbReference type="EMBL" id="WEK33715.1"/>
    </source>
</evidence>
<feature type="chain" id="PRO_5042540813" evidence="1">
    <location>
        <begin position="22"/>
        <end position="534"/>
    </location>
</feature>
<protein>
    <submittedName>
        <fullName evidence="2">SusD/RagB family nutrient-binding outer membrane lipoprotein</fullName>
    </submittedName>
</protein>
<organism evidence="2 3">
    <name type="scientific">Candidatus Pseudobacter hemicellulosilyticus</name>
    <dbReference type="NCBI Taxonomy" id="3121375"/>
    <lineage>
        <taxon>Bacteria</taxon>
        <taxon>Pseudomonadati</taxon>
        <taxon>Bacteroidota</taxon>
        <taxon>Chitinophagia</taxon>
        <taxon>Chitinophagales</taxon>
        <taxon>Chitinophagaceae</taxon>
        <taxon>Pseudobacter</taxon>
    </lineage>
</organism>
<evidence type="ECO:0000313" key="3">
    <source>
        <dbReference type="Proteomes" id="UP001220610"/>
    </source>
</evidence>
<dbReference type="AlphaFoldDB" id="A0AAJ5WN86"/>
<gene>
    <name evidence="2" type="ORF">P0Y53_14585</name>
</gene>
<reference evidence="2" key="1">
    <citation type="submission" date="2023-03" db="EMBL/GenBank/DDBJ databases">
        <title>Andean soil-derived lignocellulolytic bacterial consortium as a source of novel taxa and putative plastic-active enzymes.</title>
        <authorList>
            <person name="Diaz-Garcia L."/>
            <person name="Chuvochina M."/>
            <person name="Feuerriegel G."/>
            <person name="Bunk B."/>
            <person name="Sproer C."/>
            <person name="Streit W.R."/>
            <person name="Rodriguez L.M."/>
            <person name="Overmann J."/>
            <person name="Jimenez D.J."/>
        </authorList>
    </citation>
    <scope>NUCLEOTIDE SEQUENCE</scope>
    <source>
        <strain evidence="2">MAG 7</strain>
    </source>
</reference>
<dbReference type="Proteomes" id="UP001220610">
    <property type="component" value="Chromosome"/>
</dbReference>